<dbReference type="PANTHER" id="PTHR43194:SF2">
    <property type="entry name" value="PEROXISOMAL MEMBRANE PROTEIN LPX1"/>
    <property type="match status" value="1"/>
</dbReference>
<dbReference type="GO" id="GO:0016787">
    <property type="term" value="F:hydrolase activity"/>
    <property type="evidence" value="ECO:0007669"/>
    <property type="project" value="UniProtKB-KW"/>
</dbReference>
<name>A0ABV9A3V1_9ACTN</name>
<feature type="domain" description="AB hydrolase-1" evidence="2">
    <location>
        <begin position="39"/>
        <end position="310"/>
    </location>
</feature>
<dbReference type="PANTHER" id="PTHR43194">
    <property type="entry name" value="HYDROLASE ALPHA/BETA FOLD FAMILY"/>
    <property type="match status" value="1"/>
</dbReference>
<dbReference type="RefSeq" id="WP_386443107.1">
    <property type="nucleotide sequence ID" value="NZ_JBHSFH010000004.1"/>
</dbReference>
<comment type="caution">
    <text evidence="3">The sequence shown here is derived from an EMBL/GenBank/DDBJ whole genome shotgun (WGS) entry which is preliminary data.</text>
</comment>
<sequence length="320" mass="33982">MSKPPFLVPPSAVRAYRLDTARGEFAVHDAGVPRLGTALLLPGFTGSKEDFIALLEPLADAGFRAVAVDQRGQYETGGPRAEAAYSRTELARDALALAEALQQDDDVLHDSDNGSHAANPPHGARSAQSARRVHLLGHSLGGLIARDAVLRDRTPFASLTLMSSGPAAVSASQQHRLKLLLGALPVMTAEEIWQAMRELDPVEAADETTPPEVAEFMHERWLAHVPEQLSVTAQRLIAEPDRVDELAAAVSAAGSDRPALPVHVLSGSVDYAWAVPLLDDMAVRLGAVRTVVQGAGHSPNAERPGETARAMADFWSSTSG</sequence>
<evidence type="ECO:0000313" key="3">
    <source>
        <dbReference type="EMBL" id="MFC4493575.1"/>
    </source>
</evidence>
<reference evidence="4" key="1">
    <citation type="journal article" date="2019" name="Int. J. Syst. Evol. Microbiol.">
        <title>The Global Catalogue of Microorganisms (GCM) 10K type strain sequencing project: providing services to taxonomists for standard genome sequencing and annotation.</title>
        <authorList>
            <consortium name="The Broad Institute Genomics Platform"/>
            <consortium name="The Broad Institute Genome Sequencing Center for Infectious Disease"/>
            <person name="Wu L."/>
            <person name="Ma J."/>
        </authorList>
    </citation>
    <scope>NUCLEOTIDE SEQUENCE [LARGE SCALE GENOMIC DNA]</scope>
    <source>
        <strain evidence="4">CGMCC 4.7357</strain>
    </source>
</reference>
<evidence type="ECO:0000259" key="2">
    <source>
        <dbReference type="Pfam" id="PF12697"/>
    </source>
</evidence>
<proteinExistence type="predicted"/>
<dbReference type="InterPro" id="IPR000073">
    <property type="entry name" value="AB_hydrolase_1"/>
</dbReference>
<evidence type="ECO:0000256" key="1">
    <source>
        <dbReference type="SAM" id="MobiDB-lite"/>
    </source>
</evidence>
<keyword evidence="3" id="KW-0378">Hydrolase</keyword>
<keyword evidence="4" id="KW-1185">Reference proteome</keyword>
<protein>
    <submittedName>
        <fullName evidence="3">Alpha/beta fold hydrolase</fullName>
    </submittedName>
</protein>
<dbReference type="InterPro" id="IPR050228">
    <property type="entry name" value="Carboxylesterase_BioH"/>
</dbReference>
<organism evidence="3 4">
    <name type="scientific">Streptomyces ovatisporus</name>
    <dbReference type="NCBI Taxonomy" id="1128682"/>
    <lineage>
        <taxon>Bacteria</taxon>
        <taxon>Bacillati</taxon>
        <taxon>Actinomycetota</taxon>
        <taxon>Actinomycetes</taxon>
        <taxon>Kitasatosporales</taxon>
        <taxon>Streptomycetaceae</taxon>
        <taxon>Streptomyces</taxon>
    </lineage>
</organism>
<dbReference type="Gene3D" id="3.40.50.1820">
    <property type="entry name" value="alpha/beta hydrolase"/>
    <property type="match status" value="1"/>
</dbReference>
<accession>A0ABV9A3V1</accession>
<evidence type="ECO:0000313" key="4">
    <source>
        <dbReference type="Proteomes" id="UP001595997"/>
    </source>
</evidence>
<dbReference type="Proteomes" id="UP001595997">
    <property type="component" value="Unassembled WGS sequence"/>
</dbReference>
<dbReference type="EMBL" id="JBHSFH010000004">
    <property type="protein sequence ID" value="MFC4493575.1"/>
    <property type="molecule type" value="Genomic_DNA"/>
</dbReference>
<feature type="region of interest" description="Disordered" evidence="1">
    <location>
        <begin position="107"/>
        <end position="130"/>
    </location>
</feature>
<dbReference type="SUPFAM" id="SSF53474">
    <property type="entry name" value="alpha/beta-Hydrolases"/>
    <property type="match status" value="1"/>
</dbReference>
<dbReference type="InterPro" id="IPR029058">
    <property type="entry name" value="AB_hydrolase_fold"/>
</dbReference>
<dbReference type="Pfam" id="PF12697">
    <property type="entry name" value="Abhydrolase_6"/>
    <property type="match status" value="1"/>
</dbReference>
<gene>
    <name evidence="3" type="ORF">ACFPA8_05430</name>
</gene>